<feature type="compositionally biased region" description="Acidic residues" evidence="3">
    <location>
        <begin position="583"/>
        <end position="594"/>
    </location>
</feature>
<dbReference type="InterPro" id="IPR035914">
    <property type="entry name" value="Sperma_CUB_dom_sf"/>
</dbReference>
<dbReference type="Proteomes" id="UP000037069">
    <property type="component" value="Unassembled WGS sequence"/>
</dbReference>
<feature type="disulfide bond" evidence="2">
    <location>
        <begin position="225"/>
        <end position="252"/>
    </location>
</feature>
<organism evidence="5 6">
    <name type="scientific">Lucilia cuprina</name>
    <name type="common">Green bottle fly</name>
    <name type="synonym">Australian sheep blowfly</name>
    <dbReference type="NCBI Taxonomy" id="7375"/>
    <lineage>
        <taxon>Eukaryota</taxon>
        <taxon>Metazoa</taxon>
        <taxon>Ecdysozoa</taxon>
        <taxon>Arthropoda</taxon>
        <taxon>Hexapoda</taxon>
        <taxon>Insecta</taxon>
        <taxon>Pterygota</taxon>
        <taxon>Neoptera</taxon>
        <taxon>Endopterygota</taxon>
        <taxon>Diptera</taxon>
        <taxon>Brachycera</taxon>
        <taxon>Muscomorpha</taxon>
        <taxon>Oestroidea</taxon>
        <taxon>Calliphoridae</taxon>
        <taxon>Luciliinae</taxon>
        <taxon>Lucilia</taxon>
    </lineage>
</organism>
<keyword evidence="6" id="KW-1185">Reference proteome</keyword>
<keyword evidence="1 2" id="KW-1015">Disulfide bond</keyword>
<dbReference type="PROSITE" id="PS01180">
    <property type="entry name" value="CUB"/>
    <property type="match status" value="1"/>
</dbReference>
<evidence type="ECO:0000256" key="3">
    <source>
        <dbReference type="SAM" id="MobiDB-lite"/>
    </source>
</evidence>
<gene>
    <name evidence="5" type="ORF">FF38_09634</name>
</gene>
<name>A0A0L0BX42_LUCCU</name>
<dbReference type="PANTHER" id="PTHR33236">
    <property type="entry name" value="INTRAFLAGELLAR TRANSPORT PROTEIN 122 FAMILY PROTEIN-RELATED"/>
    <property type="match status" value="1"/>
</dbReference>
<feature type="domain" description="CUB" evidence="4">
    <location>
        <begin position="225"/>
        <end position="305"/>
    </location>
</feature>
<feature type="compositionally biased region" description="Low complexity" evidence="3">
    <location>
        <begin position="599"/>
        <end position="608"/>
    </location>
</feature>
<reference evidence="5 6" key="1">
    <citation type="journal article" date="2015" name="Nat. Commun.">
        <title>Lucilia cuprina genome unlocks parasitic fly biology to underpin future interventions.</title>
        <authorList>
            <person name="Anstead C.A."/>
            <person name="Korhonen P.K."/>
            <person name="Young N.D."/>
            <person name="Hall R.S."/>
            <person name="Jex A.R."/>
            <person name="Murali S.C."/>
            <person name="Hughes D.S."/>
            <person name="Lee S.F."/>
            <person name="Perry T."/>
            <person name="Stroehlein A.J."/>
            <person name="Ansell B.R."/>
            <person name="Breugelmans B."/>
            <person name="Hofmann A."/>
            <person name="Qu J."/>
            <person name="Dugan S."/>
            <person name="Lee S.L."/>
            <person name="Chao H."/>
            <person name="Dinh H."/>
            <person name="Han Y."/>
            <person name="Doddapaneni H.V."/>
            <person name="Worley K.C."/>
            <person name="Muzny D.M."/>
            <person name="Ioannidis P."/>
            <person name="Waterhouse R.M."/>
            <person name="Zdobnov E.M."/>
            <person name="James P.J."/>
            <person name="Bagnall N.H."/>
            <person name="Kotze A.C."/>
            <person name="Gibbs R.A."/>
            <person name="Richards S."/>
            <person name="Batterham P."/>
            <person name="Gasser R.B."/>
        </authorList>
    </citation>
    <scope>NUCLEOTIDE SEQUENCE [LARGE SCALE GENOMIC DNA]</scope>
    <source>
        <strain evidence="5 6">LS</strain>
        <tissue evidence="5">Full body</tissue>
    </source>
</reference>
<comment type="caution">
    <text evidence="5">The sequence shown here is derived from an EMBL/GenBank/DDBJ whole genome shotgun (WGS) entry which is preliminary data.</text>
</comment>
<evidence type="ECO:0000259" key="4">
    <source>
        <dbReference type="PROSITE" id="PS01180"/>
    </source>
</evidence>
<evidence type="ECO:0000256" key="2">
    <source>
        <dbReference type="PROSITE-ProRule" id="PRU00059"/>
    </source>
</evidence>
<evidence type="ECO:0000313" key="6">
    <source>
        <dbReference type="Proteomes" id="UP000037069"/>
    </source>
</evidence>
<feature type="region of interest" description="Disordered" evidence="3">
    <location>
        <begin position="547"/>
        <end position="613"/>
    </location>
</feature>
<evidence type="ECO:0000313" key="5">
    <source>
        <dbReference type="EMBL" id="KNC24623.1"/>
    </source>
</evidence>
<dbReference type="InterPro" id="IPR000859">
    <property type="entry name" value="CUB_dom"/>
</dbReference>
<comment type="caution">
    <text evidence="2">Lacks conserved residue(s) required for the propagation of feature annotation.</text>
</comment>
<protein>
    <recommendedName>
        <fullName evidence="4">CUB domain-containing protein</fullName>
    </recommendedName>
</protein>
<dbReference type="AlphaFoldDB" id="A0A0L0BX42"/>
<evidence type="ECO:0000256" key="1">
    <source>
        <dbReference type="ARBA" id="ARBA00023157"/>
    </source>
</evidence>
<dbReference type="EMBL" id="JRES01001205">
    <property type="protein sequence ID" value="KNC24623.1"/>
    <property type="molecule type" value="Genomic_DNA"/>
</dbReference>
<accession>A0A0L0BX42</accession>
<sequence>MIMKVFVRQSVNVNHKIISVPFNNKTTAKCIQIFIVLELTLLLMIATEVRAAPHAVVAVDNTTSVTLNHAVWPPMKHHDIWNDDKRYLRSANARETIYEDDDEMAVSTKQELYENIEFNSRQYLRNLVVNDIDNNNDSINFVEDSKRQSKGMFLCEICRVIIKLLLIVKLVIHLFPVPVDGECLSDDGRRTGTCFNAYECRNKGGEAKGECALGFGVCCIFIANCNETISNNITYLISPHFPSFMPNNVTNCSLKIKLMNDDISQLRIDFYHFILGQPNRRNGVCDGDVFSVSGGPGGTISLCGQNSGQHMYYDVGGRMLPRHTLYGSLKPLRYEDLYPGRNATNDTTMEIDIKLNFAPRFLPTRLWEIRITQIPFSQRAPAGCLQYFTGVEGVFQTFNFADNGRHLANQDYRICMRQEMDMCSIVYQPCDEQSFRIGPSTSQAMFSSLNDASVGAGGTQTLADNGANINGGNGMPPLQMQVLSDDATNAQAGVTMTTTFATSNTAQEAVSLMITTQSTINTASSTVSSSVSGNTTVAADLSTASSLADDTDGMSSSAATNPTTVASTTESTTVSTTPPALSDDVEGSGGEEGEDTRLRPTAASSSVSRRPRPTRGGFDLLGFLRSAFDFGFRSGKQVRPLSERQMRQFYSSCRDRITMPCIIEDFIGTGLGPLPGCEPIHCGTQFCSNGIWPCRIESTVTPFYVGIHFGDGTGKGSPEDNIGACLRYQQVQCM</sequence>
<dbReference type="SUPFAM" id="SSF49854">
    <property type="entry name" value="Spermadhesin, CUB domain"/>
    <property type="match status" value="1"/>
</dbReference>
<dbReference type="Pfam" id="PF26080">
    <property type="entry name" value="CUB_animal"/>
    <property type="match status" value="2"/>
</dbReference>
<dbReference type="STRING" id="7375.A0A0L0BX42"/>
<dbReference type="Gene3D" id="2.60.120.290">
    <property type="entry name" value="Spermadhesin, CUB domain"/>
    <property type="match status" value="1"/>
</dbReference>
<feature type="compositionally biased region" description="Low complexity" evidence="3">
    <location>
        <begin position="555"/>
        <end position="580"/>
    </location>
</feature>
<dbReference type="OrthoDB" id="6344756at2759"/>
<dbReference type="PANTHER" id="PTHR33236:SF4">
    <property type="entry name" value="CUB DOMAIN-CONTAINING PROTEIN"/>
    <property type="match status" value="1"/>
</dbReference>
<dbReference type="InterPro" id="IPR058698">
    <property type="entry name" value="CUB_metazoa"/>
</dbReference>
<dbReference type="OMA" id="KGECAMG"/>
<proteinExistence type="predicted"/>